<sequence length="84" mass="9821">MQRISNPTIAGICGKFQRPENQKQGLHLLAEMGVDAQLEADKKDMRELFEEIEKRRGDSNLITPWGLSFDLTWEEWQKLKEAYL</sequence>
<proteinExistence type="predicted"/>
<dbReference type="EMBL" id="LAZR01032778">
    <property type="protein sequence ID" value="KKL49937.1"/>
    <property type="molecule type" value="Genomic_DNA"/>
</dbReference>
<name>A0A0F9FFP4_9ZZZZ</name>
<comment type="caution">
    <text evidence="1">The sequence shown here is derived from an EMBL/GenBank/DDBJ whole genome shotgun (WGS) entry which is preliminary data.</text>
</comment>
<protein>
    <submittedName>
        <fullName evidence="1">Uncharacterized protein</fullName>
    </submittedName>
</protein>
<reference evidence="1" key="1">
    <citation type="journal article" date="2015" name="Nature">
        <title>Complex archaea that bridge the gap between prokaryotes and eukaryotes.</title>
        <authorList>
            <person name="Spang A."/>
            <person name="Saw J.H."/>
            <person name="Jorgensen S.L."/>
            <person name="Zaremba-Niedzwiedzka K."/>
            <person name="Martijn J."/>
            <person name="Lind A.E."/>
            <person name="van Eijk R."/>
            <person name="Schleper C."/>
            <person name="Guy L."/>
            <person name="Ettema T.J."/>
        </authorList>
    </citation>
    <scope>NUCLEOTIDE SEQUENCE</scope>
</reference>
<accession>A0A0F9FFP4</accession>
<organism evidence="1">
    <name type="scientific">marine sediment metagenome</name>
    <dbReference type="NCBI Taxonomy" id="412755"/>
    <lineage>
        <taxon>unclassified sequences</taxon>
        <taxon>metagenomes</taxon>
        <taxon>ecological metagenomes</taxon>
    </lineage>
</organism>
<dbReference type="AlphaFoldDB" id="A0A0F9FFP4"/>
<evidence type="ECO:0000313" key="1">
    <source>
        <dbReference type="EMBL" id="KKL49937.1"/>
    </source>
</evidence>
<gene>
    <name evidence="1" type="ORF">LCGC14_2310490</name>
</gene>